<dbReference type="GO" id="GO:0016491">
    <property type="term" value="F:oxidoreductase activity"/>
    <property type="evidence" value="ECO:0007669"/>
    <property type="project" value="UniProtKB-KW"/>
</dbReference>
<dbReference type="Gene3D" id="1.20.1050.10">
    <property type="match status" value="1"/>
</dbReference>
<gene>
    <name evidence="29" type="ORF">PLEPLA_LOCUS28675</name>
</gene>
<keyword evidence="19" id="KW-0869">Chloride channel</keyword>
<keyword evidence="8" id="KW-0963">Cytoplasm</keyword>
<comment type="function">
    <text evidence="24">In the soluble state, catalyzes glutaredoxin-like thiol disulfide exchange reactions with reduced glutathione as electron donor. Reduced in a glutathione-dependent way and secreted into the extracellular matrix where it activates TGM2 and promotes blood vessel growth during tissue remodeling as occurs in tumorigenesis. Can reduce specific cysteines in TGM2 and regulate cofactor binding. Can insert into membranes and form outwardly rectifying chloride ion channels. May participate in cellular growth control.</text>
</comment>
<proteinExistence type="inferred from homology"/>
<dbReference type="InterPro" id="IPR036282">
    <property type="entry name" value="Glutathione-S-Trfase_C_sf"/>
</dbReference>
<dbReference type="PRINTS" id="PR01263">
    <property type="entry name" value="INTCLCHANNEL"/>
</dbReference>
<reference evidence="29" key="1">
    <citation type="submission" date="2020-03" db="EMBL/GenBank/DDBJ databases">
        <authorList>
            <person name="Weist P."/>
        </authorList>
    </citation>
    <scope>NUCLEOTIDE SEQUENCE</scope>
</reference>
<dbReference type="CDD" id="cd03061">
    <property type="entry name" value="GST_N_CLIC"/>
    <property type="match status" value="1"/>
</dbReference>
<evidence type="ECO:0000256" key="9">
    <source>
        <dbReference type="ARBA" id="ARBA00022525"/>
    </source>
</evidence>
<evidence type="ECO:0000256" key="15">
    <source>
        <dbReference type="ARBA" id="ARBA00023002"/>
    </source>
</evidence>
<feature type="domain" description="CLIC N-terminal" evidence="28">
    <location>
        <begin position="99"/>
        <end position="184"/>
    </location>
</feature>
<comment type="catalytic activity">
    <reaction evidence="23">
        <text>chloride(in) = chloride(out)</text>
        <dbReference type="Rhea" id="RHEA:29823"/>
        <dbReference type="ChEBI" id="CHEBI:17996"/>
    </reaction>
</comment>
<evidence type="ECO:0000313" key="29">
    <source>
        <dbReference type="EMBL" id="CAB1440881.1"/>
    </source>
</evidence>
<evidence type="ECO:0000256" key="21">
    <source>
        <dbReference type="ARBA" id="ARBA00023242"/>
    </source>
</evidence>
<comment type="similarity">
    <text evidence="5">Belongs to the chloride channel CLIC family.</text>
</comment>
<dbReference type="InterPro" id="IPR036249">
    <property type="entry name" value="Thioredoxin-like_sf"/>
</dbReference>
<dbReference type="SFLD" id="SFLDS00019">
    <property type="entry name" value="Glutathione_Transferase_(cytos"/>
    <property type="match status" value="1"/>
</dbReference>
<dbReference type="Gene3D" id="3.40.30.10">
    <property type="entry name" value="Glutaredoxin"/>
    <property type="match status" value="1"/>
</dbReference>
<dbReference type="Pfam" id="PF22441">
    <property type="entry name" value="CLIC-like_N"/>
    <property type="match status" value="1"/>
</dbReference>
<dbReference type="AlphaFoldDB" id="A0A9N7V1A2"/>
<evidence type="ECO:0000256" key="8">
    <source>
        <dbReference type="ARBA" id="ARBA00022490"/>
    </source>
</evidence>
<evidence type="ECO:0000256" key="6">
    <source>
        <dbReference type="ARBA" id="ARBA00022448"/>
    </source>
</evidence>
<evidence type="ECO:0000256" key="11">
    <source>
        <dbReference type="ARBA" id="ARBA00022553"/>
    </source>
</evidence>
<evidence type="ECO:0000256" key="20">
    <source>
        <dbReference type="ARBA" id="ARBA00023214"/>
    </source>
</evidence>
<evidence type="ECO:0000256" key="19">
    <source>
        <dbReference type="ARBA" id="ARBA00023173"/>
    </source>
</evidence>
<evidence type="ECO:0000256" key="5">
    <source>
        <dbReference type="ARBA" id="ARBA00007655"/>
    </source>
</evidence>
<dbReference type="PANTHER" id="PTHR45476:SF7">
    <property type="entry name" value="CHLORIDE INTRACELLULAR CHANNEL 3"/>
    <property type="match status" value="1"/>
</dbReference>
<dbReference type="GO" id="GO:0005886">
    <property type="term" value="C:plasma membrane"/>
    <property type="evidence" value="ECO:0007669"/>
    <property type="project" value="UniProtKB-SubCell"/>
</dbReference>
<comment type="subunit">
    <text evidence="25">Associated with the C-terminal of MAPK15.</text>
</comment>
<evidence type="ECO:0000256" key="2">
    <source>
        <dbReference type="ARBA" id="ARBA00004162"/>
    </source>
</evidence>
<keyword evidence="22" id="KW-0407">Ion channel</keyword>
<evidence type="ECO:0000256" key="24">
    <source>
        <dbReference type="ARBA" id="ARBA00054384"/>
    </source>
</evidence>
<evidence type="ECO:0000256" key="27">
    <source>
        <dbReference type="ARBA" id="ARBA00075842"/>
    </source>
</evidence>
<keyword evidence="20" id="KW-0868">Chloride</keyword>
<keyword evidence="6" id="KW-0813">Transport</keyword>
<dbReference type="InterPro" id="IPR040079">
    <property type="entry name" value="Glutathione_S-Trfase"/>
</dbReference>
<dbReference type="FunFam" id="3.40.30.10:FF:000170">
    <property type="entry name" value="Chloride intracellular channel 3"/>
    <property type="match status" value="1"/>
</dbReference>
<keyword evidence="17" id="KW-0472">Membrane</keyword>
<evidence type="ECO:0000256" key="23">
    <source>
        <dbReference type="ARBA" id="ARBA00024167"/>
    </source>
</evidence>
<dbReference type="InterPro" id="IPR053823">
    <property type="entry name" value="CLIC_N"/>
</dbReference>
<dbReference type="SUPFAM" id="SSF52833">
    <property type="entry name" value="Thioredoxin-like"/>
    <property type="match status" value="1"/>
</dbReference>
<name>A0A9N7V1A2_PLEPL</name>
<keyword evidence="7" id="KW-1003">Cell membrane</keyword>
<evidence type="ECO:0000256" key="4">
    <source>
        <dbReference type="ARBA" id="ARBA00004498"/>
    </source>
</evidence>
<keyword evidence="21" id="KW-0539">Nucleus</keyword>
<evidence type="ECO:0000256" key="16">
    <source>
        <dbReference type="ARBA" id="ARBA00023065"/>
    </source>
</evidence>
<evidence type="ECO:0000256" key="14">
    <source>
        <dbReference type="ARBA" id="ARBA00022989"/>
    </source>
</evidence>
<evidence type="ECO:0000256" key="25">
    <source>
        <dbReference type="ARBA" id="ARBA00063624"/>
    </source>
</evidence>
<evidence type="ECO:0000256" key="1">
    <source>
        <dbReference type="ARBA" id="ARBA00004123"/>
    </source>
</evidence>
<evidence type="ECO:0000256" key="12">
    <source>
        <dbReference type="ARBA" id="ARBA00022692"/>
    </source>
</evidence>
<accession>A0A9N7V1A2</accession>
<keyword evidence="14" id="KW-1133">Transmembrane helix</keyword>
<keyword evidence="11" id="KW-0597">Phosphoprotein</keyword>
<sequence length="333" mass="37274">MAVVTLGKSHTGDSTPVKLLGIEFAGTLRGGKKRSRFAGWTGKAGGGVGCLAKLDRWSDDKTRVTTTPVVRNKSGRGEVDVTRQREKDRIRERKMAEAPKIELFVKASVDAESVGNCPFCQRLFMILWLKGVKFTITTVDMKRTPEALKALAPGSQPPFLICDGEVKTDNNKIEEFLEETLAPPEYPKLCCRYKESNGAGEDIFLKFSAYIKNPDPGKNDALENKFLATLVKLNMNLETPLPHELQQNPNANESTRLYLDGDSLTLADCNLLPKIHIVKVVCKKYRDFAIPKALKGLTRYLENAYKQDVFRYTCPNDSEILFAYKSVAKYLNK</sequence>
<dbReference type="GO" id="GO:0005254">
    <property type="term" value="F:chloride channel activity"/>
    <property type="evidence" value="ECO:0007669"/>
    <property type="project" value="UniProtKB-KW"/>
</dbReference>
<evidence type="ECO:0000256" key="10">
    <source>
        <dbReference type="ARBA" id="ARBA00022530"/>
    </source>
</evidence>
<evidence type="ECO:0000259" key="28">
    <source>
        <dbReference type="Pfam" id="PF22441"/>
    </source>
</evidence>
<evidence type="ECO:0000256" key="26">
    <source>
        <dbReference type="ARBA" id="ARBA00071967"/>
    </source>
</evidence>
<evidence type="ECO:0000256" key="3">
    <source>
        <dbReference type="ARBA" id="ARBA00004496"/>
    </source>
</evidence>
<evidence type="ECO:0000256" key="18">
    <source>
        <dbReference type="ARBA" id="ARBA00023157"/>
    </source>
</evidence>
<dbReference type="Proteomes" id="UP001153269">
    <property type="component" value="Unassembled WGS sequence"/>
</dbReference>
<dbReference type="EMBL" id="CADEAL010002535">
    <property type="protein sequence ID" value="CAB1440881.1"/>
    <property type="molecule type" value="Genomic_DNA"/>
</dbReference>
<dbReference type="SUPFAM" id="SSF47616">
    <property type="entry name" value="GST C-terminal domain-like"/>
    <property type="match status" value="1"/>
</dbReference>
<evidence type="ECO:0000256" key="17">
    <source>
        <dbReference type="ARBA" id="ARBA00023136"/>
    </source>
</evidence>
<organism evidence="29 30">
    <name type="scientific">Pleuronectes platessa</name>
    <name type="common">European plaice</name>
    <dbReference type="NCBI Taxonomy" id="8262"/>
    <lineage>
        <taxon>Eukaryota</taxon>
        <taxon>Metazoa</taxon>
        <taxon>Chordata</taxon>
        <taxon>Craniata</taxon>
        <taxon>Vertebrata</taxon>
        <taxon>Euteleostomi</taxon>
        <taxon>Actinopterygii</taxon>
        <taxon>Neopterygii</taxon>
        <taxon>Teleostei</taxon>
        <taxon>Neoteleostei</taxon>
        <taxon>Acanthomorphata</taxon>
        <taxon>Carangaria</taxon>
        <taxon>Pleuronectiformes</taxon>
        <taxon>Pleuronectoidei</taxon>
        <taxon>Pleuronectidae</taxon>
        <taxon>Pleuronectes</taxon>
    </lineage>
</organism>
<protein>
    <recommendedName>
        <fullName evidence="26">Chloride intracellular channel protein 3</fullName>
    </recommendedName>
    <alternativeName>
        <fullName evidence="27">Glutaredoxin-like oxidoreductase CLIC3</fullName>
    </alternativeName>
</protein>
<keyword evidence="9" id="KW-0964">Secreted</keyword>
<dbReference type="GO" id="GO:0005634">
    <property type="term" value="C:nucleus"/>
    <property type="evidence" value="ECO:0007669"/>
    <property type="project" value="UniProtKB-SubCell"/>
</dbReference>
<keyword evidence="15" id="KW-0560">Oxidoreductase</keyword>
<evidence type="ECO:0000256" key="7">
    <source>
        <dbReference type="ARBA" id="ARBA00022475"/>
    </source>
</evidence>
<keyword evidence="16" id="KW-0406">Ion transport</keyword>
<evidence type="ECO:0000256" key="22">
    <source>
        <dbReference type="ARBA" id="ARBA00023303"/>
    </source>
</evidence>
<keyword evidence="12" id="KW-0812">Transmembrane</keyword>
<keyword evidence="13" id="KW-0851">Voltage-gated channel</keyword>
<evidence type="ECO:0000256" key="13">
    <source>
        <dbReference type="ARBA" id="ARBA00022882"/>
    </source>
</evidence>
<dbReference type="GO" id="GO:0034707">
    <property type="term" value="C:chloride channel complex"/>
    <property type="evidence" value="ECO:0007669"/>
    <property type="project" value="UniProtKB-KW"/>
</dbReference>
<comment type="subcellular location">
    <subcellularLocation>
        <location evidence="2">Cell membrane</location>
        <topology evidence="2">Single-pass membrane protein</topology>
    </subcellularLocation>
    <subcellularLocation>
        <location evidence="3">Cytoplasm</location>
    </subcellularLocation>
    <subcellularLocation>
        <location evidence="1">Nucleus</location>
    </subcellularLocation>
    <subcellularLocation>
        <location evidence="4">Secreted</location>
        <location evidence="4">Extracellular space</location>
        <location evidence="4">Extracellular matrix</location>
    </subcellularLocation>
</comment>
<dbReference type="FunFam" id="1.20.1050.10:FF:000001">
    <property type="entry name" value="Chloride intracellular channel 2"/>
    <property type="match status" value="1"/>
</dbReference>
<keyword evidence="10" id="KW-0272">Extracellular matrix</keyword>
<keyword evidence="30" id="KW-1185">Reference proteome</keyword>
<comment type="caution">
    <text evidence="29">The sequence shown here is derived from an EMBL/GenBank/DDBJ whole genome shotgun (WGS) entry which is preliminary data.</text>
</comment>
<dbReference type="InterPro" id="IPR002946">
    <property type="entry name" value="CLIC"/>
</dbReference>
<dbReference type="GO" id="GO:0005737">
    <property type="term" value="C:cytoplasm"/>
    <property type="evidence" value="ECO:0007669"/>
    <property type="project" value="UniProtKB-SubCell"/>
</dbReference>
<keyword evidence="18" id="KW-1015">Disulfide bond</keyword>
<dbReference type="PANTHER" id="PTHR45476">
    <property type="entry name" value="CHLORIDE INTRACELLULAR CHANNEL PROTEIN 6-RELATED"/>
    <property type="match status" value="1"/>
</dbReference>
<evidence type="ECO:0000313" key="30">
    <source>
        <dbReference type="Proteomes" id="UP001153269"/>
    </source>
</evidence>